<proteinExistence type="predicted"/>
<dbReference type="eggNOG" id="COG0666">
    <property type="taxonomic scope" value="Bacteria"/>
</dbReference>
<evidence type="ECO:0000256" key="2">
    <source>
        <dbReference type="ARBA" id="ARBA00023043"/>
    </source>
</evidence>
<evidence type="ECO:0000313" key="5">
    <source>
        <dbReference type="Proteomes" id="UP000029392"/>
    </source>
</evidence>
<organism evidence="4 5">
    <name type="scientific">Arenimonas malthae CC-JY-1</name>
    <dbReference type="NCBI Taxonomy" id="1384054"/>
    <lineage>
        <taxon>Bacteria</taxon>
        <taxon>Pseudomonadati</taxon>
        <taxon>Pseudomonadota</taxon>
        <taxon>Gammaproteobacteria</taxon>
        <taxon>Lysobacterales</taxon>
        <taxon>Lysobacteraceae</taxon>
        <taxon>Arenimonas</taxon>
    </lineage>
</organism>
<dbReference type="PROSITE" id="PS50088">
    <property type="entry name" value="ANK_REPEAT"/>
    <property type="match status" value="3"/>
</dbReference>
<keyword evidence="2 3" id="KW-0040">ANK repeat</keyword>
<dbReference type="PANTHER" id="PTHR24198:SF165">
    <property type="entry name" value="ANKYRIN REPEAT-CONTAINING PROTEIN-RELATED"/>
    <property type="match status" value="1"/>
</dbReference>
<dbReference type="GO" id="GO:0005737">
    <property type="term" value="C:cytoplasm"/>
    <property type="evidence" value="ECO:0007669"/>
    <property type="project" value="TreeGrafter"/>
</dbReference>
<dbReference type="Gene3D" id="1.25.40.20">
    <property type="entry name" value="Ankyrin repeat-containing domain"/>
    <property type="match status" value="2"/>
</dbReference>
<dbReference type="InterPro" id="IPR036770">
    <property type="entry name" value="Ankyrin_rpt-contain_sf"/>
</dbReference>
<dbReference type="SMART" id="SM00248">
    <property type="entry name" value="ANK"/>
    <property type="match status" value="7"/>
</dbReference>
<reference evidence="4 5" key="1">
    <citation type="submission" date="2013-09" db="EMBL/GenBank/DDBJ databases">
        <title>Genome sequencing of Arenimonas malthae.</title>
        <authorList>
            <person name="Chen F."/>
            <person name="Wang G."/>
        </authorList>
    </citation>
    <scope>NUCLEOTIDE SEQUENCE [LARGE SCALE GENOMIC DNA]</scope>
    <source>
        <strain evidence="4 5">CC-JY-1</strain>
    </source>
</reference>
<dbReference type="InterPro" id="IPR002110">
    <property type="entry name" value="Ankyrin_rpt"/>
</dbReference>
<comment type="caution">
    <text evidence="4">The sequence shown here is derived from an EMBL/GenBank/DDBJ whole genome shotgun (WGS) entry which is preliminary data.</text>
</comment>
<feature type="repeat" description="ANK" evidence="3">
    <location>
        <begin position="257"/>
        <end position="289"/>
    </location>
</feature>
<name>A0A091C0I9_9GAMM</name>
<sequence length="303" mass="31268">PGLVAAFALVSLLAHGVAQRFGTEPPAPDRLPANLPIIGDDDDADAPAPIEASDPDARLYAATRAGRIEAALAALEDGADPEALPDAADRDQRSLPMLAALLGDLRLLRQLIARGVDLNAEHAGLTPLLAATRDSWHGRPEAVMTLLANGADPRHADAEGNTALHHAARSTDPGVAALLLDAGAVLEALNAEGFSPLGVACACGNWRLARFLIERGAKPEPKGGQPALLAAAAGDDDPAGVQLLLRHKARVDARGQRQRSALHVACAAGHVEIVGSLLDAGADRNARDEDGLTPLLEAARNAQ</sequence>
<accession>A0A091C0I9</accession>
<evidence type="ECO:0000256" key="3">
    <source>
        <dbReference type="PROSITE-ProRule" id="PRU00023"/>
    </source>
</evidence>
<dbReference type="EMBL" id="AVCH01000099">
    <property type="protein sequence ID" value="KFN50150.1"/>
    <property type="molecule type" value="Genomic_DNA"/>
</dbReference>
<evidence type="ECO:0000313" key="4">
    <source>
        <dbReference type="EMBL" id="KFN50150.1"/>
    </source>
</evidence>
<keyword evidence="5" id="KW-1185">Reference proteome</keyword>
<gene>
    <name evidence="4" type="ORF">N790_15085</name>
</gene>
<dbReference type="PANTHER" id="PTHR24198">
    <property type="entry name" value="ANKYRIN REPEAT AND PROTEIN KINASE DOMAIN-CONTAINING PROTEIN"/>
    <property type="match status" value="1"/>
</dbReference>
<protein>
    <submittedName>
        <fullName evidence="4">Uncharacterized protein</fullName>
    </submittedName>
</protein>
<dbReference type="SUPFAM" id="SSF48403">
    <property type="entry name" value="Ankyrin repeat"/>
    <property type="match status" value="1"/>
</dbReference>
<dbReference type="AlphaFoldDB" id="A0A091C0I9"/>
<feature type="non-terminal residue" evidence="4">
    <location>
        <position position="1"/>
    </location>
</feature>
<keyword evidence="1" id="KW-0677">Repeat</keyword>
<dbReference type="Pfam" id="PF12796">
    <property type="entry name" value="Ank_2"/>
    <property type="match status" value="2"/>
</dbReference>
<feature type="repeat" description="ANK" evidence="3">
    <location>
        <begin position="192"/>
        <end position="224"/>
    </location>
</feature>
<feature type="repeat" description="ANK" evidence="3">
    <location>
        <begin position="159"/>
        <end position="191"/>
    </location>
</feature>
<dbReference type="Pfam" id="PF13606">
    <property type="entry name" value="Ank_3"/>
    <property type="match status" value="1"/>
</dbReference>
<dbReference type="RefSeq" id="WP_211251954.1">
    <property type="nucleotide sequence ID" value="NZ_AVCH01000099.1"/>
</dbReference>
<dbReference type="PROSITE" id="PS50297">
    <property type="entry name" value="ANK_REP_REGION"/>
    <property type="match status" value="3"/>
</dbReference>
<evidence type="ECO:0000256" key="1">
    <source>
        <dbReference type="ARBA" id="ARBA00022737"/>
    </source>
</evidence>
<dbReference type="Proteomes" id="UP000029392">
    <property type="component" value="Unassembled WGS sequence"/>
</dbReference>
<feature type="non-terminal residue" evidence="4">
    <location>
        <position position="303"/>
    </location>
</feature>